<proteinExistence type="inferred from homology"/>
<keyword evidence="2 5" id="KW-0560">Oxidoreductase</keyword>
<dbReference type="GO" id="GO:0016491">
    <property type="term" value="F:oxidoreductase activity"/>
    <property type="evidence" value="ECO:0007669"/>
    <property type="project" value="UniProtKB-KW"/>
</dbReference>
<comment type="similarity">
    <text evidence="1 3">Belongs to the short-chain dehydrogenases/reductases (SDR) family.</text>
</comment>
<dbReference type="CDD" id="cd05233">
    <property type="entry name" value="SDR_c"/>
    <property type="match status" value="1"/>
</dbReference>
<evidence type="ECO:0000256" key="3">
    <source>
        <dbReference type="RuleBase" id="RU000363"/>
    </source>
</evidence>
<dbReference type="SMART" id="SM00822">
    <property type="entry name" value="PKS_KR"/>
    <property type="match status" value="1"/>
</dbReference>
<dbReference type="Proteomes" id="UP001596398">
    <property type="component" value="Unassembled WGS sequence"/>
</dbReference>
<dbReference type="RefSeq" id="WP_276236056.1">
    <property type="nucleotide sequence ID" value="NZ_CP119802.1"/>
</dbReference>
<protein>
    <submittedName>
        <fullName evidence="5">SDR family oxidoreductase</fullName>
        <ecNumber evidence="5">1.-.-.-</ecNumber>
    </submittedName>
</protein>
<dbReference type="PANTHER" id="PTHR44196:SF1">
    <property type="entry name" value="DEHYDROGENASE_REDUCTASE SDR FAMILY MEMBER 7B"/>
    <property type="match status" value="1"/>
</dbReference>
<dbReference type="FunFam" id="3.40.50.720:FF:000084">
    <property type="entry name" value="Short-chain dehydrogenase reductase"/>
    <property type="match status" value="1"/>
</dbReference>
<evidence type="ECO:0000313" key="5">
    <source>
        <dbReference type="EMBL" id="MFC7235034.1"/>
    </source>
</evidence>
<dbReference type="Pfam" id="PF00106">
    <property type="entry name" value="adh_short"/>
    <property type="match status" value="1"/>
</dbReference>
<gene>
    <name evidence="5" type="ORF">ACFQJ4_06850</name>
</gene>
<dbReference type="PIRSF" id="PIRSF000126">
    <property type="entry name" value="11-beta-HSD1"/>
    <property type="match status" value="1"/>
</dbReference>
<organism evidence="5 6">
    <name type="scientific">Halosegnis marinus</name>
    <dbReference type="NCBI Taxonomy" id="3034023"/>
    <lineage>
        <taxon>Archaea</taxon>
        <taxon>Methanobacteriati</taxon>
        <taxon>Methanobacteriota</taxon>
        <taxon>Stenosarchaea group</taxon>
        <taxon>Halobacteria</taxon>
        <taxon>Halobacteriales</taxon>
        <taxon>Natronomonadaceae</taxon>
        <taxon>Halosegnis</taxon>
    </lineage>
</organism>
<dbReference type="InterPro" id="IPR057326">
    <property type="entry name" value="KR_dom"/>
</dbReference>
<comment type="caution">
    <text evidence="5">The sequence shown here is derived from an EMBL/GenBank/DDBJ whole genome shotgun (WGS) entry which is preliminary data.</text>
</comment>
<dbReference type="SUPFAM" id="SSF51735">
    <property type="entry name" value="NAD(P)-binding Rossmann-fold domains"/>
    <property type="match status" value="1"/>
</dbReference>
<evidence type="ECO:0000256" key="1">
    <source>
        <dbReference type="ARBA" id="ARBA00006484"/>
    </source>
</evidence>
<dbReference type="GeneID" id="79266713"/>
<dbReference type="InterPro" id="IPR036291">
    <property type="entry name" value="NAD(P)-bd_dom_sf"/>
</dbReference>
<dbReference type="PRINTS" id="PR00081">
    <property type="entry name" value="GDHRDH"/>
</dbReference>
<evidence type="ECO:0000256" key="2">
    <source>
        <dbReference type="ARBA" id="ARBA00023002"/>
    </source>
</evidence>
<dbReference type="EC" id="1.-.-.-" evidence="5"/>
<feature type="domain" description="Ketoreductase" evidence="4">
    <location>
        <begin position="8"/>
        <end position="191"/>
    </location>
</feature>
<dbReference type="Gene3D" id="3.40.50.720">
    <property type="entry name" value="NAD(P)-binding Rossmann-like Domain"/>
    <property type="match status" value="1"/>
</dbReference>
<dbReference type="AlphaFoldDB" id="A0ABD5ZN77"/>
<dbReference type="InterPro" id="IPR002347">
    <property type="entry name" value="SDR_fam"/>
</dbReference>
<keyword evidence="6" id="KW-1185">Reference proteome</keyword>
<dbReference type="PRINTS" id="PR00080">
    <property type="entry name" value="SDRFAMILY"/>
</dbReference>
<accession>A0ABD5ZN77</accession>
<evidence type="ECO:0000313" key="6">
    <source>
        <dbReference type="Proteomes" id="UP001596398"/>
    </source>
</evidence>
<name>A0ABD5ZN77_9EURY</name>
<sequence length="251" mass="26422">MSQSLNGKTAVVTGASSGIGAATAAAFARNGADVVVAARREERLESLAADLESAHDATVEVVPTDVTDEAAVESLIEAAVEAFDGIDVLVNNAGLAAGSDIAEMSTDSYRTMMSVNCDGMFYATRAAIPHLRESEGTLVFMGSFAGQYPRPFNPVYAATKWWTRGFAKSVSAQVGDDFGVTVVNPAAVRTEFAVEGEGEFSSEPFEEQFAPGEAVEPEEVADAVVFAAKQSPSMVSELDIYDRDKLTLLDG</sequence>
<dbReference type="PANTHER" id="PTHR44196">
    <property type="entry name" value="DEHYDROGENASE/REDUCTASE SDR FAMILY MEMBER 7B"/>
    <property type="match status" value="1"/>
</dbReference>
<dbReference type="EMBL" id="JBHTAP010000001">
    <property type="protein sequence ID" value="MFC7235034.1"/>
    <property type="molecule type" value="Genomic_DNA"/>
</dbReference>
<reference evidence="5 6" key="1">
    <citation type="journal article" date="2019" name="Int. J. Syst. Evol. Microbiol.">
        <title>The Global Catalogue of Microorganisms (GCM) 10K type strain sequencing project: providing services to taxonomists for standard genome sequencing and annotation.</title>
        <authorList>
            <consortium name="The Broad Institute Genomics Platform"/>
            <consortium name="The Broad Institute Genome Sequencing Center for Infectious Disease"/>
            <person name="Wu L."/>
            <person name="Ma J."/>
        </authorList>
    </citation>
    <scope>NUCLEOTIDE SEQUENCE [LARGE SCALE GENOMIC DNA]</scope>
    <source>
        <strain evidence="5 6">DT85</strain>
    </source>
</reference>
<evidence type="ECO:0000259" key="4">
    <source>
        <dbReference type="SMART" id="SM00822"/>
    </source>
</evidence>